<evidence type="ECO:0000256" key="1">
    <source>
        <dbReference type="SAM" id="Phobius"/>
    </source>
</evidence>
<feature type="transmembrane region" description="Helical" evidence="1">
    <location>
        <begin position="7"/>
        <end position="25"/>
    </location>
</feature>
<gene>
    <name evidence="2" type="ORF">ELQ90_16080</name>
</gene>
<accession>A0A444PNU5</accession>
<keyword evidence="1" id="KW-0472">Membrane</keyword>
<protein>
    <submittedName>
        <fullName evidence="2">Uncharacterized protein</fullName>
    </submittedName>
</protein>
<keyword evidence="1" id="KW-1133">Transmembrane helix</keyword>
<proteinExistence type="predicted"/>
<keyword evidence="1" id="KW-0812">Transmembrane</keyword>
<dbReference type="AlphaFoldDB" id="A0A444PNU5"/>
<comment type="caution">
    <text evidence="2">The sequence shown here is derived from an EMBL/GenBank/DDBJ whole genome shotgun (WGS) entry which is preliminary data.</text>
</comment>
<sequence length="63" mass="6965">MDRRTRRLFFVGALLYVAGTGFNLLGQFGEVRWAVIVAIVLWVVGAGAVLVAATRFVSGRRKR</sequence>
<dbReference type="RefSeq" id="WP_128496320.1">
    <property type="nucleotide sequence ID" value="NZ_RZNB01000009.1"/>
</dbReference>
<feature type="transmembrane region" description="Helical" evidence="1">
    <location>
        <begin position="31"/>
        <end position="53"/>
    </location>
</feature>
<reference evidence="2 3" key="1">
    <citation type="submission" date="2018-12" db="EMBL/GenBank/DDBJ databases">
        <authorList>
            <person name="Li F."/>
        </authorList>
    </citation>
    <scope>NUCLEOTIDE SEQUENCE [LARGE SCALE GENOMIC DNA]</scope>
    <source>
        <strain evidence="2 3">11W25H-1</strain>
    </source>
</reference>
<evidence type="ECO:0000313" key="3">
    <source>
        <dbReference type="Proteomes" id="UP000288547"/>
    </source>
</evidence>
<evidence type="ECO:0000313" key="2">
    <source>
        <dbReference type="EMBL" id="RWZ46142.1"/>
    </source>
</evidence>
<keyword evidence="3" id="KW-1185">Reference proteome</keyword>
<dbReference type="Proteomes" id="UP000288547">
    <property type="component" value="Unassembled WGS sequence"/>
</dbReference>
<dbReference type="EMBL" id="RZNB01000009">
    <property type="protein sequence ID" value="RWZ46142.1"/>
    <property type="molecule type" value="Genomic_DNA"/>
</dbReference>
<organism evidence="2 3">
    <name type="scientific">Labedella phragmitis</name>
    <dbReference type="NCBI Taxonomy" id="2498849"/>
    <lineage>
        <taxon>Bacteria</taxon>
        <taxon>Bacillati</taxon>
        <taxon>Actinomycetota</taxon>
        <taxon>Actinomycetes</taxon>
        <taxon>Micrococcales</taxon>
        <taxon>Microbacteriaceae</taxon>
        <taxon>Labedella</taxon>
    </lineage>
</organism>
<name>A0A444PNU5_9MICO</name>